<protein>
    <submittedName>
        <fullName evidence="2">Alpha-ribazole phosphatase</fullName>
    </submittedName>
</protein>
<dbReference type="SMART" id="SM00855">
    <property type="entry name" value="PGAM"/>
    <property type="match status" value="1"/>
</dbReference>
<dbReference type="EMBL" id="VRYZ01000004">
    <property type="protein sequence ID" value="TXS91537.1"/>
    <property type="molecule type" value="Genomic_DNA"/>
</dbReference>
<evidence type="ECO:0000313" key="2">
    <source>
        <dbReference type="EMBL" id="TXS91537.1"/>
    </source>
</evidence>
<dbReference type="GO" id="GO:0004331">
    <property type="term" value="F:fructose-2,6-bisphosphate 2-phosphatase activity"/>
    <property type="evidence" value="ECO:0007669"/>
    <property type="project" value="TreeGrafter"/>
</dbReference>
<keyword evidence="1" id="KW-0378">Hydrolase</keyword>
<dbReference type="GO" id="GO:0005829">
    <property type="term" value="C:cytosol"/>
    <property type="evidence" value="ECO:0007669"/>
    <property type="project" value="TreeGrafter"/>
</dbReference>
<comment type="caution">
    <text evidence="2">The sequence shown here is derived from an EMBL/GenBank/DDBJ whole genome shotgun (WGS) entry which is preliminary data.</text>
</comment>
<reference evidence="2 3" key="1">
    <citation type="submission" date="2019-08" db="EMBL/GenBank/DDBJ databases">
        <title>Parahaliea maris sp. nov., isolated from the surface seawater.</title>
        <authorList>
            <person name="Liu Y."/>
        </authorList>
    </citation>
    <scope>NUCLEOTIDE SEQUENCE [LARGE SCALE GENOMIC DNA]</scope>
    <source>
        <strain evidence="2 3">S2-26</strain>
    </source>
</reference>
<dbReference type="InterPro" id="IPR013078">
    <property type="entry name" value="His_Pase_superF_clade-1"/>
</dbReference>
<evidence type="ECO:0000256" key="1">
    <source>
        <dbReference type="ARBA" id="ARBA00022801"/>
    </source>
</evidence>
<dbReference type="Proteomes" id="UP000321933">
    <property type="component" value="Unassembled WGS sequence"/>
</dbReference>
<sequence length="195" mass="21532">MMPRPALLLLRHATCTAPAGACLGQRDVPLDSAGTLAAQALADHWPAPLPRRVYCSDLRRARQTLAPLLAKDPVDVCYDARLRELSFGAWEGCHWDALHREQEAAFRHWGEHWLDSAPPGGESGNDLFHRVGDWHSEWLASGAPPALVVAHAGPLRALACLLNQLDPKHLFDIDLPHCAPWQSPAQSFDKARAWN</sequence>
<dbReference type="CDD" id="cd07067">
    <property type="entry name" value="HP_PGM_like"/>
    <property type="match status" value="1"/>
</dbReference>
<dbReference type="Gene3D" id="3.40.50.1240">
    <property type="entry name" value="Phosphoglycerate mutase-like"/>
    <property type="match status" value="1"/>
</dbReference>
<accession>A0A5C8ZVP7</accession>
<dbReference type="PANTHER" id="PTHR46517:SF1">
    <property type="entry name" value="FRUCTOSE-2,6-BISPHOSPHATASE TIGAR"/>
    <property type="match status" value="1"/>
</dbReference>
<dbReference type="InterPro" id="IPR029033">
    <property type="entry name" value="His_PPase_superfam"/>
</dbReference>
<dbReference type="OrthoDB" id="9783269at2"/>
<evidence type="ECO:0000313" key="3">
    <source>
        <dbReference type="Proteomes" id="UP000321933"/>
    </source>
</evidence>
<dbReference type="InterPro" id="IPR051695">
    <property type="entry name" value="Phosphoglycerate_Mutase"/>
</dbReference>
<dbReference type="AlphaFoldDB" id="A0A5C8ZVP7"/>
<dbReference type="GO" id="GO:0043456">
    <property type="term" value="P:regulation of pentose-phosphate shunt"/>
    <property type="evidence" value="ECO:0007669"/>
    <property type="project" value="TreeGrafter"/>
</dbReference>
<gene>
    <name evidence="2" type="ORF">FVW59_10220</name>
</gene>
<proteinExistence type="predicted"/>
<dbReference type="PANTHER" id="PTHR46517">
    <property type="entry name" value="FRUCTOSE-2,6-BISPHOSPHATASE TIGAR"/>
    <property type="match status" value="1"/>
</dbReference>
<name>A0A5C8ZVP7_9GAMM</name>
<dbReference type="GO" id="GO:0045820">
    <property type="term" value="P:negative regulation of glycolytic process"/>
    <property type="evidence" value="ECO:0007669"/>
    <property type="project" value="TreeGrafter"/>
</dbReference>
<dbReference type="Pfam" id="PF00300">
    <property type="entry name" value="His_Phos_1"/>
    <property type="match status" value="1"/>
</dbReference>
<organism evidence="2 3">
    <name type="scientific">Parahaliea aestuarii</name>
    <dbReference type="NCBI Taxonomy" id="1852021"/>
    <lineage>
        <taxon>Bacteria</taxon>
        <taxon>Pseudomonadati</taxon>
        <taxon>Pseudomonadota</taxon>
        <taxon>Gammaproteobacteria</taxon>
        <taxon>Cellvibrionales</taxon>
        <taxon>Halieaceae</taxon>
        <taxon>Parahaliea</taxon>
    </lineage>
</organism>
<keyword evidence="3" id="KW-1185">Reference proteome</keyword>
<dbReference type="SUPFAM" id="SSF53254">
    <property type="entry name" value="Phosphoglycerate mutase-like"/>
    <property type="match status" value="1"/>
</dbReference>
<dbReference type="RefSeq" id="WP_148064169.1">
    <property type="nucleotide sequence ID" value="NZ_VRYZ01000004.1"/>
</dbReference>